<dbReference type="Gene3D" id="1.20.930.40">
    <property type="entry name" value="Transferrin receptor-like, dimerisation domain"/>
    <property type="match status" value="2"/>
</dbReference>
<dbReference type="SUPFAM" id="SSF53187">
    <property type="entry name" value="Zn-dependent exopeptidases"/>
    <property type="match status" value="1"/>
</dbReference>
<keyword evidence="2" id="KW-0472">Membrane</keyword>
<dbReference type="FunFam" id="3.40.630.10:FF:000101">
    <property type="entry name" value="N-acetylated alpha-linked acidic dipeptidase like 1"/>
    <property type="match status" value="1"/>
</dbReference>
<accession>A0A401GCN1</accession>
<dbReference type="AlphaFoldDB" id="A0A401GCN1"/>
<keyword evidence="2" id="KW-1133">Transmembrane helix</keyword>
<dbReference type="Pfam" id="PF04389">
    <property type="entry name" value="Peptidase_M28"/>
    <property type="match status" value="1"/>
</dbReference>
<dbReference type="RefSeq" id="XP_027610859.1">
    <property type="nucleotide sequence ID" value="XM_027755058.1"/>
</dbReference>
<dbReference type="InterPro" id="IPR007365">
    <property type="entry name" value="TFR-like_dimer_dom"/>
</dbReference>
<dbReference type="InterPro" id="IPR007484">
    <property type="entry name" value="Peptidase_M28"/>
</dbReference>
<dbReference type="OrthoDB" id="5841748at2759"/>
<dbReference type="PANTHER" id="PTHR10404:SF46">
    <property type="entry name" value="VACUOLAR PROTEIN SORTING-ASSOCIATED PROTEIN 70"/>
    <property type="match status" value="1"/>
</dbReference>
<evidence type="ECO:0000259" key="4">
    <source>
        <dbReference type="Pfam" id="PF04253"/>
    </source>
</evidence>
<keyword evidence="7" id="KW-1185">Reference proteome</keyword>
<dbReference type="InterPro" id="IPR039373">
    <property type="entry name" value="Peptidase_M28B"/>
</dbReference>
<dbReference type="SUPFAM" id="SSF47672">
    <property type="entry name" value="Transferrin receptor-like dimerisation domain"/>
    <property type="match status" value="2"/>
</dbReference>
<evidence type="ECO:0000256" key="1">
    <source>
        <dbReference type="ARBA" id="ARBA00005634"/>
    </source>
</evidence>
<dbReference type="Gene3D" id="3.50.30.30">
    <property type="match status" value="1"/>
</dbReference>
<dbReference type="GeneID" id="38776863"/>
<reference evidence="6 7" key="1">
    <citation type="journal article" date="2018" name="Sci. Rep.">
        <title>Genome sequence of the cauliflower mushroom Sparassis crispa (Hanabiratake) and its association with beneficial usage.</title>
        <authorList>
            <person name="Kiyama R."/>
            <person name="Furutani Y."/>
            <person name="Kawaguchi K."/>
            <person name="Nakanishi T."/>
        </authorList>
    </citation>
    <scope>NUCLEOTIDE SEQUENCE [LARGE SCALE GENOMIC DNA]</scope>
</reference>
<feature type="transmembrane region" description="Helical" evidence="2">
    <location>
        <begin position="35"/>
        <end position="52"/>
    </location>
</feature>
<proteinExistence type="inferred from homology"/>
<dbReference type="EMBL" id="BFAD01000002">
    <property type="protein sequence ID" value="GBE79946.1"/>
    <property type="molecule type" value="Genomic_DNA"/>
</dbReference>
<evidence type="ECO:0000259" key="5">
    <source>
        <dbReference type="Pfam" id="PF04389"/>
    </source>
</evidence>
<dbReference type="Proteomes" id="UP000287166">
    <property type="component" value="Unassembled WGS sequence"/>
</dbReference>
<keyword evidence="2" id="KW-0812">Transmembrane</keyword>
<dbReference type="FunFam" id="3.50.30.30:FF:000008">
    <property type="entry name" value="Glutamate carboxypeptidase 2"/>
    <property type="match status" value="1"/>
</dbReference>
<dbReference type="GO" id="GO:0004180">
    <property type="term" value="F:carboxypeptidase activity"/>
    <property type="evidence" value="ECO:0007669"/>
    <property type="project" value="TreeGrafter"/>
</dbReference>
<dbReference type="InterPro" id="IPR046450">
    <property type="entry name" value="PA_dom_sf"/>
</dbReference>
<feature type="domain" description="Transferrin receptor-like dimerisation" evidence="4">
    <location>
        <begin position="845"/>
        <end position="934"/>
    </location>
</feature>
<dbReference type="STRING" id="139825.A0A401GCN1"/>
<dbReference type="CDD" id="cd08022">
    <property type="entry name" value="M28_PSMA_like"/>
    <property type="match status" value="1"/>
</dbReference>
<organism evidence="6 7">
    <name type="scientific">Sparassis crispa</name>
    <dbReference type="NCBI Taxonomy" id="139825"/>
    <lineage>
        <taxon>Eukaryota</taxon>
        <taxon>Fungi</taxon>
        <taxon>Dikarya</taxon>
        <taxon>Basidiomycota</taxon>
        <taxon>Agaricomycotina</taxon>
        <taxon>Agaricomycetes</taxon>
        <taxon>Polyporales</taxon>
        <taxon>Sparassidaceae</taxon>
        <taxon>Sparassis</taxon>
    </lineage>
</organism>
<dbReference type="FunCoup" id="A0A401GCN1">
    <property type="interactions" value="45"/>
</dbReference>
<dbReference type="CDD" id="cd02121">
    <property type="entry name" value="PA_GCPII_like"/>
    <property type="match status" value="1"/>
</dbReference>
<dbReference type="InParanoid" id="A0A401GCN1"/>
<evidence type="ECO:0000256" key="2">
    <source>
        <dbReference type="SAM" id="Phobius"/>
    </source>
</evidence>
<dbReference type="InterPro" id="IPR036757">
    <property type="entry name" value="TFR-like_dimer_dom_sf"/>
</dbReference>
<sequence>MADEKNIKHNKPEPGTIPVPVAAAPSTRIRRRSRLVSVLILLLSVFLVFVYLHRSIHRSLRKELEGREGQWIASAFVDAKKRPLKVVPYGKVAEKLFLTVPNPASALAASRQYATKPHLAGSPGDLTTAKDVLTLLQEELDAAVPESEPIYSAGTQASRNATLSITSLSAPTAWIDVYYPVMNTPLDRSLQILEEDGSVVWNADLEEVADETDPEAGEYKDAVPTFHGLSRGGEVQGKLIYANYGRKQDYDELVERGVNFTGSIVIVRYGGVFRGLKVKGAQELGAAGVLIYSDPRDDGTVTEKNGYIPYPYGPARNPTSVQRGSVQYLSIYPGDPTTPGYPSYENSTRTEGLNIPGIPSLPISWANAQVLLELITHPDNGTRTVSLVNHVDNRVIPIWNTMGVIPGHNKHEVIVVGNHRDAWVMGASDPSSGTASMHELIRGLGALLKAGWKPLRTIVLASWDAEEYGLIGSTEWGEDFADWIGEHVVAYLNLDSSVSGSRFGASGSPSLAHFLRNTAQDLPHPTKPGLTLWDATKDSGVLLGDHVDDEALAMYEEEIQKADALGVGVLGSGSDYTVFLQHIGIASTNNGFTSTLSDPVYHYHSVYDSQRWQEIYADPGFLRHTAVAQYLGLQTLRLADAIILPLNTTYYASQLEAYVDNVEELALTSALEVDFSSLRESIHSLRAASIELDEEKEDAEESLKHIIWRVAKRNLIRRKLRQALCKLKKLFGKKCGKDERVKEMHLDADANVASEAVLHKPGKKWRHRVHAVLCKVKKLLGKKCHHHDPHKPDEPNSEAQDRVVAFEPETSKLIKPRIGRYPAWLKEQRARERAGTCHMKSGSLHKKVKKAVHRVHKANKKLVAFEKGLIHEDGIKDREWYRHLGVAPGKWLGYGATTLPALTESITIEKNATLAQYEAARLKNLIDKLADELKP</sequence>
<dbReference type="PANTHER" id="PTHR10404">
    <property type="entry name" value="N-ACETYLATED-ALPHA-LINKED ACIDIC DIPEPTIDASE"/>
    <property type="match status" value="1"/>
</dbReference>
<protein>
    <submittedName>
        <fullName evidence="6">Probable glutamate</fullName>
    </submittedName>
</protein>
<dbReference type="Gene3D" id="3.40.630.10">
    <property type="entry name" value="Zn peptidases"/>
    <property type="match status" value="1"/>
</dbReference>
<gene>
    <name evidence="6" type="ORF">SCP_0211480</name>
</gene>
<comment type="similarity">
    <text evidence="1">Belongs to the peptidase M28 family. M28B subfamily.</text>
</comment>
<dbReference type="Pfam" id="PF04253">
    <property type="entry name" value="TFR_dimer"/>
    <property type="match status" value="1"/>
</dbReference>
<comment type="caution">
    <text evidence="6">The sequence shown here is derived from an EMBL/GenBank/DDBJ whole genome shotgun (WGS) entry which is preliminary data.</text>
</comment>
<dbReference type="Pfam" id="PF02225">
    <property type="entry name" value="PA"/>
    <property type="match status" value="1"/>
</dbReference>
<evidence type="ECO:0000313" key="6">
    <source>
        <dbReference type="EMBL" id="GBE79946.1"/>
    </source>
</evidence>
<dbReference type="InterPro" id="IPR003137">
    <property type="entry name" value="PA_domain"/>
</dbReference>
<evidence type="ECO:0000259" key="3">
    <source>
        <dbReference type="Pfam" id="PF02225"/>
    </source>
</evidence>
<feature type="domain" description="Peptidase M28" evidence="5">
    <location>
        <begin position="400"/>
        <end position="535"/>
    </location>
</feature>
<feature type="domain" description="PA" evidence="3">
    <location>
        <begin position="235"/>
        <end position="306"/>
    </location>
</feature>
<evidence type="ECO:0000313" key="7">
    <source>
        <dbReference type="Proteomes" id="UP000287166"/>
    </source>
</evidence>
<dbReference type="SUPFAM" id="SSF52025">
    <property type="entry name" value="PA domain"/>
    <property type="match status" value="1"/>
</dbReference>
<name>A0A401GCN1_9APHY</name>